<proteinExistence type="predicted"/>
<dbReference type="Proteomes" id="UP000182409">
    <property type="component" value="Unassembled WGS sequence"/>
</dbReference>
<gene>
    <name evidence="3" type="ORF">SAMN05443244_1100</name>
</gene>
<keyword evidence="1" id="KW-0732">Signal</keyword>
<protein>
    <recommendedName>
        <fullName evidence="2">PPC domain-containing protein</fullName>
    </recommendedName>
</protein>
<feature type="domain" description="PPC" evidence="2">
    <location>
        <begin position="45"/>
        <end position="182"/>
    </location>
</feature>
<evidence type="ECO:0000256" key="1">
    <source>
        <dbReference type="SAM" id="SignalP"/>
    </source>
</evidence>
<dbReference type="EMBL" id="FNSD01000001">
    <property type="protein sequence ID" value="SEB55546.1"/>
    <property type="molecule type" value="Genomic_DNA"/>
</dbReference>
<dbReference type="PANTHER" id="PTHR34988">
    <property type="entry name" value="PROTEIN, PUTATIVE-RELATED"/>
    <property type="match status" value="1"/>
</dbReference>
<dbReference type="PANTHER" id="PTHR34988:SF1">
    <property type="entry name" value="DNA-BINDING PROTEIN"/>
    <property type="match status" value="1"/>
</dbReference>
<dbReference type="OrthoDB" id="9798999at2"/>
<dbReference type="PROSITE" id="PS51742">
    <property type="entry name" value="PPC"/>
    <property type="match status" value="1"/>
</dbReference>
<feature type="signal peptide" evidence="1">
    <location>
        <begin position="1"/>
        <end position="20"/>
    </location>
</feature>
<accession>A0A1H4KBA8</accession>
<dbReference type="InterPro" id="IPR005175">
    <property type="entry name" value="PPC_dom"/>
</dbReference>
<dbReference type="Gene3D" id="3.30.1330.80">
    <property type="entry name" value="Hypothetical protein, similar to alpha- acetolactate decarboxylase, domain 2"/>
    <property type="match status" value="1"/>
</dbReference>
<dbReference type="AlphaFoldDB" id="A0A1H4KBA8"/>
<feature type="chain" id="PRO_5010332742" description="PPC domain-containing protein" evidence="1">
    <location>
        <begin position="21"/>
        <end position="183"/>
    </location>
</feature>
<reference evidence="3 4" key="1">
    <citation type="submission" date="2016-10" db="EMBL/GenBank/DDBJ databases">
        <authorList>
            <person name="de Groot N.N."/>
        </authorList>
    </citation>
    <scope>NUCLEOTIDE SEQUENCE [LARGE SCALE GENOMIC DNA]</scope>
    <source>
        <strain evidence="3 4">AB35.6</strain>
    </source>
</reference>
<name>A0A1H4KBA8_9BACT</name>
<dbReference type="CDD" id="cd11378">
    <property type="entry name" value="DUF296"/>
    <property type="match status" value="1"/>
</dbReference>
<sequence length="183" mass="19598">MIRQALTFAFALALTALAPAQQTIQPSRPVPVGKAPHVTFKVVKDTPDEKVYAIIFLKGDEVLSGLTDFAIANHVGNAHFTGIGAVNSATLAWLDLPHKIYNGIPVTEQVEVLTLTGDIATFNSKPVIHMHAVLGRHDGTTVGGHVFELNVNPTVEVFLTANTTPLAKRADEESGMKLIDPKS</sequence>
<dbReference type="RefSeq" id="WP_083350347.1">
    <property type="nucleotide sequence ID" value="NZ_FNSD01000001.1"/>
</dbReference>
<dbReference type="Pfam" id="PF03479">
    <property type="entry name" value="PCC"/>
    <property type="match status" value="1"/>
</dbReference>
<dbReference type="SUPFAM" id="SSF117856">
    <property type="entry name" value="AF0104/ALDC/Ptd012-like"/>
    <property type="match status" value="1"/>
</dbReference>
<evidence type="ECO:0000313" key="3">
    <source>
        <dbReference type="EMBL" id="SEB55546.1"/>
    </source>
</evidence>
<organism evidence="3 4">
    <name type="scientific">Terriglobus roseus</name>
    <dbReference type="NCBI Taxonomy" id="392734"/>
    <lineage>
        <taxon>Bacteria</taxon>
        <taxon>Pseudomonadati</taxon>
        <taxon>Acidobacteriota</taxon>
        <taxon>Terriglobia</taxon>
        <taxon>Terriglobales</taxon>
        <taxon>Acidobacteriaceae</taxon>
        <taxon>Terriglobus</taxon>
    </lineage>
</organism>
<evidence type="ECO:0000259" key="2">
    <source>
        <dbReference type="PROSITE" id="PS51742"/>
    </source>
</evidence>
<evidence type="ECO:0000313" key="4">
    <source>
        <dbReference type="Proteomes" id="UP000182409"/>
    </source>
</evidence>